<dbReference type="OrthoDB" id="9814751at2"/>
<dbReference type="PANTHER" id="PTHR46797:SF20">
    <property type="entry name" value="BLR4304 PROTEIN"/>
    <property type="match status" value="1"/>
</dbReference>
<dbReference type="GO" id="GO:0005829">
    <property type="term" value="C:cytosol"/>
    <property type="evidence" value="ECO:0007669"/>
    <property type="project" value="TreeGrafter"/>
</dbReference>
<dbReference type="Pfam" id="PF07883">
    <property type="entry name" value="Cupin_2"/>
    <property type="match status" value="1"/>
</dbReference>
<evidence type="ECO:0000256" key="1">
    <source>
        <dbReference type="ARBA" id="ARBA00023125"/>
    </source>
</evidence>
<dbReference type="EMBL" id="CP036532">
    <property type="protein sequence ID" value="QBK31846.1"/>
    <property type="molecule type" value="Genomic_DNA"/>
</dbReference>
<proteinExistence type="predicted"/>
<dbReference type="PROSITE" id="PS50943">
    <property type="entry name" value="HTH_CROC1"/>
    <property type="match status" value="1"/>
</dbReference>
<reference evidence="4 5" key="1">
    <citation type="journal article" date="2017" name="Int. J. Syst. Evol. Microbiol.">
        <title>Roseitalea porphyridii gen. nov., sp. nov., isolated from a red alga, and reclassification of Hoeflea suaedae Chung et al. 2013 as Pseudohoeflea suaedae gen. nov., comb. nov.</title>
        <authorList>
            <person name="Hyeon J.W."/>
            <person name="Jeong S.E."/>
            <person name="Baek K."/>
            <person name="Jeon C.O."/>
        </authorList>
    </citation>
    <scope>NUCLEOTIDE SEQUENCE [LARGE SCALE GENOMIC DNA]</scope>
    <source>
        <strain evidence="4 5">MA7-20</strain>
    </source>
</reference>
<dbReference type="InterPro" id="IPR014710">
    <property type="entry name" value="RmlC-like_jellyroll"/>
</dbReference>
<name>A0A4P6V5G6_9HYPH</name>
<evidence type="ECO:0000259" key="3">
    <source>
        <dbReference type="PROSITE" id="PS50943"/>
    </source>
</evidence>
<dbReference type="InterPro" id="IPR010982">
    <property type="entry name" value="Lambda_DNA-bd_dom_sf"/>
</dbReference>
<dbReference type="AlphaFoldDB" id="A0A4P6V5G6"/>
<dbReference type="Gene3D" id="1.10.260.40">
    <property type="entry name" value="lambda repressor-like DNA-binding domains"/>
    <property type="match status" value="1"/>
</dbReference>
<evidence type="ECO:0000313" key="5">
    <source>
        <dbReference type="Proteomes" id="UP000293719"/>
    </source>
</evidence>
<accession>A0A4P6V5G6</accession>
<feature type="compositionally biased region" description="Basic and acidic residues" evidence="2">
    <location>
        <begin position="1"/>
        <end position="29"/>
    </location>
</feature>
<organism evidence="4 5">
    <name type="scientific">Roseitalea porphyridii</name>
    <dbReference type="NCBI Taxonomy" id="1852022"/>
    <lineage>
        <taxon>Bacteria</taxon>
        <taxon>Pseudomonadati</taxon>
        <taxon>Pseudomonadota</taxon>
        <taxon>Alphaproteobacteria</taxon>
        <taxon>Hyphomicrobiales</taxon>
        <taxon>Ahrensiaceae</taxon>
        <taxon>Roseitalea</taxon>
    </lineage>
</organism>
<dbReference type="Gene3D" id="2.60.120.10">
    <property type="entry name" value="Jelly Rolls"/>
    <property type="match status" value="1"/>
</dbReference>
<keyword evidence="1" id="KW-0238">DNA-binding</keyword>
<sequence>MTEQSRARSIEQTSDEKHPLRNLVDRHNGDTVPVNRSLTLSTTVRQLRLAAGLTLNQLAKRSALAPSTLSKIENGQMSPTYDSIVSLASGLGVDVGELFEGKSVPAISGRRAITRRGEGIKHSTGHYDYEMLCTDLANKKFVPLLSEIKANSTQSFSAMISHAGEEFFYVLSGEVTLHTEHYAPARLGPGDSCYFDSTMGHALVSTGDEPATVLWICSQVSGALAE</sequence>
<dbReference type="GO" id="GO:0003677">
    <property type="term" value="F:DNA binding"/>
    <property type="evidence" value="ECO:0007669"/>
    <property type="project" value="UniProtKB-KW"/>
</dbReference>
<keyword evidence="5" id="KW-1185">Reference proteome</keyword>
<dbReference type="InterPro" id="IPR011051">
    <property type="entry name" value="RmlC_Cupin_sf"/>
</dbReference>
<dbReference type="InterPro" id="IPR050807">
    <property type="entry name" value="TransReg_Diox_bact_type"/>
</dbReference>
<dbReference type="Proteomes" id="UP000293719">
    <property type="component" value="Chromosome"/>
</dbReference>
<dbReference type="SUPFAM" id="SSF51182">
    <property type="entry name" value="RmlC-like cupins"/>
    <property type="match status" value="1"/>
</dbReference>
<dbReference type="InterPro" id="IPR013096">
    <property type="entry name" value="Cupin_2"/>
</dbReference>
<dbReference type="PANTHER" id="PTHR46797">
    <property type="entry name" value="HTH-TYPE TRANSCRIPTIONAL REGULATOR"/>
    <property type="match status" value="1"/>
</dbReference>
<dbReference type="SMART" id="SM00530">
    <property type="entry name" value="HTH_XRE"/>
    <property type="match status" value="1"/>
</dbReference>
<dbReference type="CDD" id="cd00093">
    <property type="entry name" value="HTH_XRE"/>
    <property type="match status" value="1"/>
</dbReference>
<feature type="domain" description="HTH cro/C1-type" evidence="3">
    <location>
        <begin position="44"/>
        <end position="98"/>
    </location>
</feature>
<gene>
    <name evidence="4" type="ORF">E0E05_15295</name>
</gene>
<dbReference type="KEGG" id="rpod:E0E05_15295"/>
<dbReference type="InterPro" id="IPR001387">
    <property type="entry name" value="Cro/C1-type_HTH"/>
</dbReference>
<evidence type="ECO:0000313" key="4">
    <source>
        <dbReference type="EMBL" id="QBK31846.1"/>
    </source>
</evidence>
<dbReference type="SUPFAM" id="SSF47413">
    <property type="entry name" value="lambda repressor-like DNA-binding domains"/>
    <property type="match status" value="1"/>
</dbReference>
<evidence type="ECO:0000256" key="2">
    <source>
        <dbReference type="SAM" id="MobiDB-lite"/>
    </source>
</evidence>
<dbReference type="Pfam" id="PF01381">
    <property type="entry name" value="HTH_3"/>
    <property type="match status" value="1"/>
</dbReference>
<feature type="region of interest" description="Disordered" evidence="2">
    <location>
        <begin position="1"/>
        <end position="34"/>
    </location>
</feature>
<protein>
    <submittedName>
        <fullName evidence="4">XRE family transcriptional regulator</fullName>
    </submittedName>
</protein>
<dbReference type="GO" id="GO:0003700">
    <property type="term" value="F:DNA-binding transcription factor activity"/>
    <property type="evidence" value="ECO:0007669"/>
    <property type="project" value="TreeGrafter"/>
</dbReference>
<dbReference type="CDD" id="cd02209">
    <property type="entry name" value="cupin_XRE_C"/>
    <property type="match status" value="1"/>
</dbReference>